<evidence type="ECO:0000256" key="1">
    <source>
        <dbReference type="ARBA" id="ARBA00022722"/>
    </source>
</evidence>
<dbReference type="NCBIfam" id="TIGR00632">
    <property type="entry name" value="vsr"/>
    <property type="match status" value="1"/>
</dbReference>
<comment type="function">
    <text evidence="6">May nick specific sequences that contain T:G mispairs resulting from m5C-deamination.</text>
</comment>
<dbReference type="SUPFAM" id="SSF52980">
    <property type="entry name" value="Restriction endonuclease-like"/>
    <property type="match status" value="1"/>
</dbReference>
<dbReference type="CDD" id="cd00221">
    <property type="entry name" value="Vsr"/>
    <property type="match status" value="1"/>
</dbReference>
<dbReference type="InterPro" id="IPR007569">
    <property type="entry name" value="DUF559"/>
</dbReference>
<feature type="domain" description="DUF559" evidence="7">
    <location>
        <begin position="92"/>
        <end position="133"/>
    </location>
</feature>
<dbReference type="InterPro" id="IPR011335">
    <property type="entry name" value="Restrct_endonuc-II-like"/>
</dbReference>
<evidence type="ECO:0000259" key="7">
    <source>
        <dbReference type="Pfam" id="PF04480"/>
    </source>
</evidence>
<evidence type="ECO:0000256" key="2">
    <source>
        <dbReference type="ARBA" id="ARBA00022759"/>
    </source>
</evidence>
<dbReference type="InterPro" id="IPR004603">
    <property type="entry name" value="DNA_mismatch_endonuc_vsr"/>
</dbReference>
<evidence type="ECO:0000313" key="8">
    <source>
        <dbReference type="EMBL" id="MDR6969649.1"/>
    </source>
</evidence>
<proteinExistence type="inferred from homology"/>
<keyword evidence="5 6" id="KW-0234">DNA repair</keyword>
<comment type="similarity">
    <text evidence="6">Belongs to the vsr family.</text>
</comment>
<comment type="caution">
    <text evidence="8">The sequence shown here is derived from an EMBL/GenBank/DDBJ whole genome shotgun (WGS) entry which is preliminary data.</text>
</comment>
<keyword evidence="9" id="KW-1185">Reference proteome</keyword>
<keyword evidence="3 6" id="KW-0227">DNA damage</keyword>
<evidence type="ECO:0000256" key="5">
    <source>
        <dbReference type="ARBA" id="ARBA00023204"/>
    </source>
</evidence>
<keyword evidence="1 6" id="KW-0540">Nuclease</keyword>
<evidence type="ECO:0000313" key="9">
    <source>
        <dbReference type="Proteomes" id="UP001255185"/>
    </source>
</evidence>
<organism evidence="8 9">
    <name type="scientific">Flavobacterium arsenatis</name>
    <dbReference type="NCBI Taxonomy" id="1484332"/>
    <lineage>
        <taxon>Bacteria</taxon>
        <taxon>Pseudomonadati</taxon>
        <taxon>Bacteroidota</taxon>
        <taxon>Flavobacteriia</taxon>
        <taxon>Flavobacteriales</taxon>
        <taxon>Flavobacteriaceae</taxon>
        <taxon>Flavobacterium</taxon>
    </lineage>
</organism>
<dbReference type="EC" id="3.1.-.-" evidence="6"/>
<dbReference type="EMBL" id="JAVDVI010000027">
    <property type="protein sequence ID" value="MDR6969649.1"/>
    <property type="molecule type" value="Genomic_DNA"/>
</dbReference>
<dbReference type="RefSeq" id="WP_310028929.1">
    <property type="nucleotide sequence ID" value="NZ_JAVDVI010000027.1"/>
</dbReference>
<dbReference type="Proteomes" id="UP001255185">
    <property type="component" value="Unassembled WGS sequence"/>
</dbReference>
<dbReference type="Gene3D" id="3.40.960.10">
    <property type="entry name" value="VSR Endonuclease"/>
    <property type="match status" value="1"/>
</dbReference>
<dbReference type="GO" id="GO:0004519">
    <property type="term" value="F:endonuclease activity"/>
    <property type="evidence" value="ECO:0007669"/>
    <property type="project" value="UniProtKB-KW"/>
</dbReference>
<dbReference type="Pfam" id="PF04480">
    <property type="entry name" value="DUF559"/>
    <property type="match status" value="1"/>
</dbReference>
<dbReference type="Pfam" id="PF03852">
    <property type="entry name" value="Vsr"/>
    <property type="match status" value="1"/>
</dbReference>
<name>A0ABU1TUU2_9FLAO</name>
<protein>
    <recommendedName>
        <fullName evidence="6">Very short patch repair endonuclease</fullName>
        <ecNumber evidence="6">3.1.-.-</ecNumber>
    </recommendedName>
</protein>
<sequence length="147" mass="17881">MDPFTPEKRSQIMARIKSKNTKAEVRLATTLWRRGHRYRKHCKTIFGTPDLVFKKYKIAIFVDSEFFHGKDWETRKRPVNNAEFWANKINRNIQRDKQVNEYLTSRGWKVLRFWSNDVKTKLYTIIRTIEKEIENAHQKIYYKPELD</sequence>
<evidence type="ECO:0000256" key="3">
    <source>
        <dbReference type="ARBA" id="ARBA00022763"/>
    </source>
</evidence>
<evidence type="ECO:0000256" key="4">
    <source>
        <dbReference type="ARBA" id="ARBA00022801"/>
    </source>
</evidence>
<evidence type="ECO:0000256" key="6">
    <source>
        <dbReference type="PIRNR" id="PIRNR018267"/>
    </source>
</evidence>
<keyword evidence="2 6" id="KW-0255">Endonuclease</keyword>
<dbReference type="GO" id="GO:0016787">
    <property type="term" value="F:hydrolase activity"/>
    <property type="evidence" value="ECO:0007669"/>
    <property type="project" value="UniProtKB-KW"/>
</dbReference>
<gene>
    <name evidence="8" type="ORF">J2X31_003682</name>
</gene>
<accession>A0ABU1TUU2</accession>
<keyword evidence="4 6" id="KW-0378">Hydrolase</keyword>
<dbReference type="PIRSF" id="PIRSF018267">
    <property type="entry name" value="VSR_endonuc"/>
    <property type="match status" value="1"/>
</dbReference>
<reference evidence="8 9" key="1">
    <citation type="submission" date="2023-07" db="EMBL/GenBank/DDBJ databases">
        <title>Sorghum-associated microbial communities from plants grown in Nebraska, USA.</title>
        <authorList>
            <person name="Schachtman D."/>
        </authorList>
    </citation>
    <scope>NUCLEOTIDE SEQUENCE [LARGE SCALE GENOMIC DNA]</scope>
    <source>
        <strain evidence="8 9">3773</strain>
    </source>
</reference>